<dbReference type="RefSeq" id="WP_207353783.1">
    <property type="nucleotide sequence ID" value="NZ_CP071503.1"/>
</dbReference>
<name>A0ABX7QPA1_9GAMM</name>
<dbReference type="EMBL" id="CP071503">
    <property type="protein sequence ID" value="QSX32541.1"/>
    <property type="molecule type" value="Genomic_DNA"/>
</dbReference>
<gene>
    <name evidence="1" type="ORF">JYB87_12295</name>
</gene>
<dbReference type="InterPro" id="IPR038086">
    <property type="entry name" value="DUF2789_sf"/>
</dbReference>
<organism evidence="1 2">
    <name type="scientific">Shewanella avicenniae</name>
    <dbReference type="NCBI Taxonomy" id="2814294"/>
    <lineage>
        <taxon>Bacteria</taxon>
        <taxon>Pseudomonadati</taxon>
        <taxon>Pseudomonadota</taxon>
        <taxon>Gammaproteobacteria</taxon>
        <taxon>Alteromonadales</taxon>
        <taxon>Shewanellaceae</taxon>
        <taxon>Shewanella</taxon>
    </lineage>
</organism>
<dbReference type="Proteomes" id="UP000662770">
    <property type="component" value="Chromosome"/>
</dbReference>
<accession>A0ABX7QPA1</accession>
<reference evidence="1 2" key="1">
    <citation type="submission" date="2021-03" db="EMBL/GenBank/DDBJ databases">
        <title>Novel species identification of genus Shewanella.</title>
        <authorList>
            <person name="Liu G."/>
            <person name="Zhang Q."/>
        </authorList>
    </citation>
    <scope>NUCLEOTIDE SEQUENCE [LARGE SCALE GENOMIC DNA]</scope>
    <source>
        <strain evidence="1 2">FJAT-51800</strain>
    </source>
</reference>
<dbReference type="Pfam" id="PF10982">
    <property type="entry name" value="DUF2789"/>
    <property type="match status" value="1"/>
</dbReference>
<evidence type="ECO:0000313" key="2">
    <source>
        <dbReference type="Proteomes" id="UP000662770"/>
    </source>
</evidence>
<proteinExistence type="predicted"/>
<dbReference type="Gene3D" id="1.10.10.1130">
    <property type="entry name" value="Uncharacterised protein PF10982, DUF2789"/>
    <property type="match status" value="1"/>
</dbReference>
<dbReference type="InterPro" id="IPR021250">
    <property type="entry name" value="DUF2789"/>
</dbReference>
<protein>
    <submittedName>
        <fullName evidence="1">DUF2789 domain-containing protein</fullName>
    </submittedName>
</protein>
<evidence type="ECO:0000313" key="1">
    <source>
        <dbReference type="EMBL" id="QSX32541.1"/>
    </source>
</evidence>
<sequence>MDTVNPDFTSLFAQLGLENDAAAIEQFINTHSLPAHQRIAEAPFWNAAQRTFIEEAITQDAQWAETIGHLDTALHQ</sequence>
<keyword evidence="2" id="KW-1185">Reference proteome</keyword>